<dbReference type="SFLD" id="SFLDG01135">
    <property type="entry name" value="C1.5.6:_HAD__Beta-PGM__Phospha"/>
    <property type="match status" value="1"/>
</dbReference>
<evidence type="ECO:0000256" key="12">
    <source>
        <dbReference type="ARBA" id="ARBA00083904"/>
    </source>
</evidence>
<dbReference type="NCBIfam" id="TIGR01509">
    <property type="entry name" value="HAD-SF-IA-v3"/>
    <property type="match status" value="1"/>
</dbReference>
<dbReference type="Pfam" id="PF13419">
    <property type="entry name" value="HAD_2"/>
    <property type="match status" value="1"/>
</dbReference>
<dbReference type="GO" id="GO:0046872">
    <property type="term" value="F:metal ion binding"/>
    <property type="evidence" value="ECO:0007669"/>
    <property type="project" value="UniProtKB-KW"/>
</dbReference>
<evidence type="ECO:0000256" key="6">
    <source>
        <dbReference type="ARBA" id="ARBA00052504"/>
    </source>
</evidence>
<comment type="caution">
    <text evidence="13">The sequence shown here is derived from an EMBL/GenBank/DDBJ whole genome shotgun (WGS) entry which is preliminary data.</text>
</comment>
<accession>V8PCS7</accession>
<dbReference type="PANTHER" id="PTHR18901:SF38">
    <property type="entry name" value="PSEUDOURIDINE-5'-PHOSPHATASE"/>
    <property type="match status" value="1"/>
</dbReference>
<comment type="catalytic activity">
    <reaction evidence="6">
        <text>psi-UMP + H2O = pseudouridine + phosphate</text>
        <dbReference type="Rhea" id="RHEA:10944"/>
        <dbReference type="ChEBI" id="CHEBI:15377"/>
        <dbReference type="ChEBI" id="CHEBI:17802"/>
        <dbReference type="ChEBI" id="CHEBI:43474"/>
        <dbReference type="ChEBI" id="CHEBI:58380"/>
        <dbReference type="EC" id="3.1.3.96"/>
    </reaction>
</comment>
<dbReference type="SUPFAM" id="SSF56784">
    <property type="entry name" value="HAD-like"/>
    <property type="match status" value="1"/>
</dbReference>
<dbReference type="InterPro" id="IPR023198">
    <property type="entry name" value="PGP-like_dom2"/>
</dbReference>
<dbReference type="FunFam" id="3.40.50.1000:FF:000055">
    <property type="entry name" value="Haloacid dehalogenase-like hydrolase family protein"/>
    <property type="match status" value="1"/>
</dbReference>
<comment type="cofactor">
    <cofactor evidence="1">
        <name>Mg(2+)</name>
        <dbReference type="ChEBI" id="CHEBI:18420"/>
    </cofactor>
</comment>
<protein>
    <recommendedName>
        <fullName evidence="9">Pseudouridine-5'-phosphatase</fullName>
        <ecNumber evidence="8">3.1.3.96</ecNumber>
    </recommendedName>
    <alternativeName>
        <fullName evidence="10">Haloacid dehalogenase-like hydrolase domain-containing protein 1</fullName>
    </alternativeName>
    <alternativeName>
        <fullName evidence="11">Haloacid dehalogenase-like hydrolase domain-containing protein 1A</fullName>
    </alternativeName>
    <alternativeName>
        <fullName evidence="12">Pseudouridine-5'-monophosphatase</fullName>
    </alternativeName>
</protein>
<dbReference type="FunFam" id="1.10.150.240:FF:000001">
    <property type="entry name" value="Haloacid dehalogenase-like hydrolase domain"/>
    <property type="match status" value="1"/>
</dbReference>
<gene>
    <name evidence="13" type="primary">HDHD1</name>
    <name evidence="13" type="ORF">L345_02469</name>
</gene>
<dbReference type="SFLD" id="SFLDS00003">
    <property type="entry name" value="Haloacid_Dehalogenase"/>
    <property type="match status" value="1"/>
</dbReference>
<keyword evidence="4" id="KW-0378">Hydrolase</keyword>
<evidence type="ECO:0000256" key="5">
    <source>
        <dbReference type="ARBA" id="ARBA00022842"/>
    </source>
</evidence>
<evidence type="ECO:0000256" key="4">
    <source>
        <dbReference type="ARBA" id="ARBA00022801"/>
    </source>
</evidence>
<dbReference type="EMBL" id="AZIM01000325">
    <property type="protein sequence ID" value="ETE71697.1"/>
    <property type="molecule type" value="Genomic_DNA"/>
</dbReference>
<evidence type="ECO:0000256" key="10">
    <source>
        <dbReference type="ARBA" id="ARBA00075025"/>
    </source>
</evidence>
<dbReference type="EC" id="3.1.3.96" evidence="8"/>
<dbReference type="InterPro" id="IPR041492">
    <property type="entry name" value="HAD_2"/>
</dbReference>
<evidence type="ECO:0000256" key="1">
    <source>
        <dbReference type="ARBA" id="ARBA00001946"/>
    </source>
</evidence>
<evidence type="ECO:0000313" key="13">
    <source>
        <dbReference type="EMBL" id="ETE71697.1"/>
    </source>
</evidence>
<dbReference type="Proteomes" id="UP000018936">
    <property type="component" value="Unassembled WGS sequence"/>
</dbReference>
<evidence type="ECO:0000256" key="11">
    <source>
        <dbReference type="ARBA" id="ARBA00075873"/>
    </source>
</evidence>
<dbReference type="InterPro" id="IPR006439">
    <property type="entry name" value="HAD-SF_hydro_IA"/>
</dbReference>
<evidence type="ECO:0000313" key="14">
    <source>
        <dbReference type="Proteomes" id="UP000018936"/>
    </source>
</evidence>
<proteinExistence type="inferred from homology"/>
<feature type="non-terminal residue" evidence="13">
    <location>
        <position position="1"/>
    </location>
</feature>
<evidence type="ECO:0000256" key="9">
    <source>
        <dbReference type="ARBA" id="ARBA00070517"/>
    </source>
</evidence>
<reference evidence="13 14" key="1">
    <citation type="journal article" date="2013" name="Proc. Natl. Acad. Sci. U.S.A.">
        <title>The king cobra genome reveals dynamic gene evolution and adaptation in the snake venom system.</title>
        <authorList>
            <person name="Vonk F.J."/>
            <person name="Casewell N.R."/>
            <person name="Henkel C.V."/>
            <person name="Heimberg A.M."/>
            <person name="Jansen H.J."/>
            <person name="McCleary R.J."/>
            <person name="Kerkkamp H.M."/>
            <person name="Vos R.A."/>
            <person name="Guerreiro I."/>
            <person name="Calvete J.J."/>
            <person name="Wuster W."/>
            <person name="Woods A.E."/>
            <person name="Logan J.M."/>
            <person name="Harrison R.A."/>
            <person name="Castoe T.A."/>
            <person name="de Koning A.P."/>
            <person name="Pollock D.D."/>
            <person name="Yandell M."/>
            <person name="Calderon D."/>
            <person name="Renjifo C."/>
            <person name="Currier R.B."/>
            <person name="Salgado D."/>
            <person name="Pla D."/>
            <person name="Sanz L."/>
            <person name="Hyder A.S."/>
            <person name="Ribeiro J.M."/>
            <person name="Arntzen J.W."/>
            <person name="van den Thillart G.E."/>
            <person name="Boetzer M."/>
            <person name="Pirovano W."/>
            <person name="Dirks R.P."/>
            <person name="Spaink H.P."/>
            <person name="Duboule D."/>
            <person name="McGlinn E."/>
            <person name="Kini R.M."/>
            <person name="Richardson M.K."/>
        </authorList>
    </citation>
    <scope>NUCLEOTIDE SEQUENCE</scope>
    <source>
        <tissue evidence="13">Blood</tissue>
    </source>
</reference>
<evidence type="ECO:0000256" key="3">
    <source>
        <dbReference type="ARBA" id="ARBA00022723"/>
    </source>
</evidence>
<keyword evidence="5" id="KW-0460">Magnesium</keyword>
<dbReference type="InterPro" id="IPR036412">
    <property type="entry name" value="HAD-like_sf"/>
</dbReference>
<name>V8PCS7_OPHHA</name>
<evidence type="ECO:0000256" key="7">
    <source>
        <dbReference type="ARBA" id="ARBA00056605"/>
    </source>
</evidence>
<dbReference type="InterPro" id="IPR023214">
    <property type="entry name" value="HAD_sf"/>
</dbReference>
<dbReference type="AlphaFoldDB" id="V8PCS7"/>
<comment type="similarity">
    <text evidence="2">Belongs to the HAD-like hydrolase superfamily. CbbY/CbbZ/Gph/YieH family.</text>
</comment>
<dbReference type="PANTHER" id="PTHR18901">
    <property type="entry name" value="2-DEOXYGLUCOSE-6-PHOSPHATE PHOSPHATASE 2"/>
    <property type="match status" value="1"/>
</dbReference>
<keyword evidence="3" id="KW-0479">Metal-binding</keyword>
<dbReference type="Gene3D" id="1.10.150.240">
    <property type="entry name" value="Putative phosphatase, domain 2"/>
    <property type="match status" value="1"/>
</dbReference>
<sequence>MAASSDGAKPLQPVTHVIFDLDGTLINTEDIFNNIMKELCSRYGKTYTWKERSQIMGMKETNALEILRKLFDLPLTVEEILRETAQKKRELYPTSALMPGVDKLVRHLHGHKIPIAVGTSSVREVFEMKTGQLKPFFGLFHHLVMGDDPEVKNGKPQPDIFLVAAKRFEPPASPAKCLVFEDAPNGVKAALAAGMQVVMVPDGGLPKELTKEATRVLQSMNDFKPEMFGLPKFD</sequence>
<comment type="function">
    <text evidence="7">Dephosphorylates pseudouridine 5'-phosphate, a potential intermediate in rRNA degradation. Pseudouridine is then excreted intact in urine.</text>
</comment>
<evidence type="ECO:0000256" key="2">
    <source>
        <dbReference type="ARBA" id="ARBA00006171"/>
    </source>
</evidence>
<dbReference type="OrthoDB" id="40579at2759"/>
<organism evidence="13 14">
    <name type="scientific">Ophiophagus hannah</name>
    <name type="common">King cobra</name>
    <name type="synonym">Naja hannah</name>
    <dbReference type="NCBI Taxonomy" id="8665"/>
    <lineage>
        <taxon>Eukaryota</taxon>
        <taxon>Metazoa</taxon>
        <taxon>Chordata</taxon>
        <taxon>Craniata</taxon>
        <taxon>Vertebrata</taxon>
        <taxon>Euteleostomi</taxon>
        <taxon>Lepidosauria</taxon>
        <taxon>Squamata</taxon>
        <taxon>Bifurcata</taxon>
        <taxon>Unidentata</taxon>
        <taxon>Episquamata</taxon>
        <taxon>Toxicofera</taxon>
        <taxon>Serpentes</taxon>
        <taxon>Colubroidea</taxon>
        <taxon>Elapidae</taxon>
        <taxon>Elapinae</taxon>
        <taxon>Ophiophagus</taxon>
    </lineage>
</organism>
<dbReference type="Gene3D" id="3.40.50.1000">
    <property type="entry name" value="HAD superfamily/HAD-like"/>
    <property type="match status" value="1"/>
</dbReference>
<dbReference type="GO" id="GO:1990738">
    <property type="term" value="F:pseudouridine 5'-phosphatase activity"/>
    <property type="evidence" value="ECO:0007669"/>
    <property type="project" value="UniProtKB-EC"/>
</dbReference>
<evidence type="ECO:0000256" key="8">
    <source>
        <dbReference type="ARBA" id="ARBA00066578"/>
    </source>
</evidence>
<dbReference type="SFLD" id="SFLDG01129">
    <property type="entry name" value="C1.5:_HAD__Beta-PGM__Phosphata"/>
    <property type="match status" value="1"/>
</dbReference>
<keyword evidence="14" id="KW-1185">Reference proteome</keyword>